<dbReference type="EMBL" id="SGXA01000002">
    <property type="protein sequence ID" value="RZS72288.1"/>
    <property type="molecule type" value="Genomic_DNA"/>
</dbReference>
<feature type="domain" description="DUF5977" evidence="2">
    <location>
        <begin position="1102"/>
        <end position="1166"/>
    </location>
</feature>
<reference evidence="3 4" key="1">
    <citation type="submission" date="2019-02" db="EMBL/GenBank/DDBJ databases">
        <title>Genomic Encyclopedia of Type Strains, Phase IV (KMG-IV): sequencing the most valuable type-strain genomes for metagenomic binning, comparative biology and taxonomic classification.</title>
        <authorList>
            <person name="Goeker M."/>
        </authorList>
    </citation>
    <scope>NUCLEOTIDE SEQUENCE [LARGE SCALE GENOMIC DNA]</scope>
    <source>
        <strain evidence="3 4">DSM 18116</strain>
    </source>
</reference>
<sequence length="1337" mass="145148">MSKLSLLACVAWLSICTTIRAQFPNSLGSPSPNSSFLRTIGGAPTSVGVDLYTGTAQVNVPVCDLASKDMTIPVSLTYTHGKGIKVQDYATCAGLGWQLQAGGSVTRIVRGFPDEFPNGYLGTGRWGQKITNHLVNGTPYTTADRKAITGGGTADLPTADGEPDIYFVKTASFAFQFTFNGDGEPVLSNSNGFLITAPGLFNTSSYQSPLFVITDPNGNEYHFSTYSNGSEYTKTKLYGTEYTYPTTWNLNTIFTNNKREVINFSYIASPNDEVYRHFRTLKRESANCTTVELKEDTVTNTIIQPKYISSIQSSLGEINFSYAFDRRDVAGAARLLSVSLKSYTAIGTSTLQTYTFNYGYFGDPSTDLNVLRLRLDNIFVAGGTANTATPVQYRTFTYHNSDNLPSRRSAVFDYWGYFTAYTPINGSTDPLYYPQLRVPNLNKTKANILTEIQDMTGSSWLINYAQHNYYKNSSNIAVGGLRVQSISNTLSTGENIQTSYVYENDQGISQGQILTESYANLLTGCTNAVLTVLSEAPTITNDLNGTFIGYSSIKTIQPNGGYTVAEFYNFSDFPDIFNYLASADNPAPSVTSTISSAYKRGIPKKNTVFNSASVKISETTYSYSSLTSPETKSAWAYKWNYIYETACGLGCGQNFESTYYTKIENYRLTGMISKSYDQLDPNSFMQNSTTYTYSNNKRTIHKIVTTDSKDNTVEETIYYADNSSIPMLTPAEETAITAMLNRNNRDAVIHTTSSRNGAVSTLHNSYAVKTLPDGNTRVFLVNSSPYKNSTLLNNEIFEYDIERSNPISSQTDGGKPTGVLFGYGLNKDAYPIAFVKNAGTIPATEQTTGYGTVFGLSAVFTTGYTGTINLTLSYVSSGGTSPATTNYTLSGPVTRTGTLCLPGGSGGTCSGTPQTIDFTNMPAGTYTLNIVPVSVPFPTTFNYVYPKNIPFLKKEFYYESFEDNPSAIAGSAHTGVKYYNAGSTPFQVNYATASVRNYVIQWWNWENGKWKFNEQAYTGPRSISGIIDDIRIFPNDALMTTHTYEPLVGKTSTIDPSGRTSTIEYDGFSRISVSRDNDKNILTKTCYNYISQPVSCPLPTIFSNVEKSASFTRNNCSAGYSGATILYVVPANSYISTISQADADQLAVNDITVNGQEFANTNGTCIQTWYNEIRSGTFTRNNCSSGSTGGTVTYTVAAGTHSSTTSQAHANLLAEQDVAINGQNFANTNGICTPTSCSFSAASGFTSLYSSIGASGGSVGFSFYFTKTTSGMYAGLSYSIGIINGCRPSVARTISVGGGSNSWEVEIRPDGEVIARYISGPVINAGSSVYLSGSFAL</sequence>
<comment type="caution">
    <text evidence="3">The sequence shown here is derived from an EMBL/GenBank/DDBJ whole genome shotgun (WGS) entry which is preliminary data.</text>
</comment>
<keyword evidence="1" id="KW-0732">Signal</keyword>
<gene>
    <name evidence="3" type="ORF">EV199_4204</name>
</gene>
<keyword evidence="4" id="KW-1185">Reference proteome</keyword>
<dbReference type="InterPro" id="IPR046020">
    <property type="entry name" value="DUF5977"/>
</dbReference>
<dbReference type="Proteomes" id="UP000293874">
    <property type="component" value="Unassembled WGS sequence"/>
</dbReference>
<protein>
    <submittedName>
        <fullName evidence="3">YD repeat-containing protein</fullName>
    </submittedName>
</protein>
<evidence type="ECO:0000256" key="1">
    <source>
        <dbReference type="SAM" id="SignalP"/>
    </source>
</evidence>
<organism evidence="3 4">
    <name type="scientific">Pseudobacter ginsenosidimutans</name>
    <dbReference type="NCBI Taxonomy" id="661488"/>
    <lineage>
        <taxon>Bacteria</taxon>
        <taxon>Pseudomonadati</taxon>
        <taxon>Bacteroidota</taxon>
        <taxon>Chitinophagia</taxon>
        <taxon>Chitinophagales</taxon>
        <taxon>Chitinophagaceae</taxon>
        <taxon>Pseudobacter</taxon>
    </lineage>
</organism>
<evidence type="ECO:0000313" key="4">
    <source>
        <dbReference type="Proteomes" id="UP000293874"/>
    </source>
</evidence>
<feature type="domain" description="DUF5977" evidence="2">
    <location>
        <begin position="1169"/>
        <end position="1233"/>
    </location>
</feature>
<feature type="chain" id="PRO_5021009507" evidence="1">
    <location>
        <begin position="22"/>
        <end position="1337"/>
    </location>
</feature>
<dbReference type="Pfam" id="PF19404">
    <property type="entry name" value="DUF5977"/>
    <property type="match status" value="2"/>
</dbReference>
<name>A0A4Q7MUN2_9BACT</name>
<evidence type="ECO:0000259" key="2">
    <source>
        <dbReference type="Pfam" id="PF19404"/>
    </source>
</evidence>
<accession>A0A4Q7MUN2</accession>
<evidence type="ECO:0000313" key="3">
    <source>
        <dbReference type="EMBL" id="RZS72288.1"/>
    </source>
</evidence>
<feature type="signal peptide" evidence="1">
    <location>
        <begin position="1"/>
        <end position="21"/>
    </location>
</feature>
<proteinExistence type="predicted"/>